<dbReference type="CDD" id="cd00063">
    <property type="entry name" value="FN3"/>
    <property type="match status" value="1"/>
</dbReference>
<dbReference type="SUPFAM" id="SSF49265">
    <property type="entry name" value="Fibronectin type III"/>
    <property type="match status" value="1"/>
</dbReference>
<evidence type="ECO:0000256" key="3">
    <source>
        <dbReference type="SAM" id="SignalP"/>
    </source>
</evidence>
<dbReference type="Gene3D" id="2.60.40.10">
    <property type="entry name" value="Immunoglobulins"/>
    <property type="match status" value="1"/>
</dbReference>
<dbReference type="CDD" id="cd04084">
    <property type="entry name" value="CBM6_xylanase-like"/>
    <property type="match status" value="1"/>
</dbReference>
<dbReference type="EMBL" id="BMOD01000003">
    <property type="protein sequence ID" value="GGJ27807.1"/>
    <property type="molecule type" value="Genomic_DNA"/>
</dbReference>
<dbReference type="InterPro" id="IPR000400">
    <property type="entry name" value="Glyco_hydro_46"/>
</dbReference>
<dbReference type="InterPro" id="IPR003961">
    <property type="entry name" value="FN3_dom"/>
</dbReference>
<dbReference type="Pfam" id="PF00041">
    <property type="entry name" value="fn3"/>
    <property type="match status" value="1"/>
</dbReference>
<dbReference type="Gene3D" id="1.20.141.10">
    <property type="entry name" value="Chitosanase, subunit A, domain 1"/>
    <property type="match status" value="1"/>
</dbReference>
<feature type="chain" id="PRO_5046652878" description="Chitosanase" evidence="3">
    <location>
        <begin position="22"/>
        <end position="496"/>
    </location>
</feature>
<feature type="region of interest" description="Disordered" evidence="2">
    <location>
        <begin position="42"/>
        <end position="64"/>
    </location>
</feature>
<dbReference type="RefSeq" id="WP_189001436.1">
    <property type="nucleotide sequence ID" value="NZ_BMOD01000003.1"/>
</dbReference>
<reference evidence="7" key="1">
    <citation type="journal article" date="2019" name="Int. J. Syst. Evol. Microbiol.">
        <title>The Global Catalogue of Microorganisms (GCM) 10K type strain sequencing project: providing services to taxonomists for standard genome sequencing and annotation.</title>
        <authorList>
            <consortium name="The Broad Institute Genomics Platform"/>
            <consortium name="The Broad Institute Genome Sequencing Center for Infectious Disease"/>
            <person name="Wu L."/>
            <person name="Ma J."/>
        </authorList>
    </citation>
    <scope>NUCLEOTIDE SEQUENCE [LARGE SCALE GENOMIC DNA]</scope>
    <source>
        <strain evidence="7">JCM 14370</strain>
    </source>
</reference>
<dbReference type="SMART" id="SM00606">
    <property type="entry name" value="CBD_IV"/>
    <property type="match status" value="1"/>
</dbReference>
<dbReference type="InterPro" id="IPR023346">
    <property type="entry name" value="Lysozyme-like_dom_sf"/>
</dbReference>
<accession>A0ABQ2CWI6</accession>
<evidence type="ECO:0000256" key="1">
    <source>
        <dbReference type="ARBA" id="ARBA00022729"/>
    </source>
</evidence>
<dbReference type="InterPro" id="IPR005084">
    <property type="entry name" value="CBM6"/>
</dbReference>
<dbReference type="Proteomes" id="UP000632222">
    <property type="component" value="Unassembled WGS sequence"/>
</dbReference>
<dbReference type="PROSITE" id="PS50853">
    <property type="entry name" value="FN3"/>
    <property type="match status" value="1"/>
</dbReference>
<evidence type="ECO:0000259" key="5">
    <source>
        <dbReference type="PROSITE" id="PS51175"/>
    </source>
</evidence>
<dbReference type="InterPro" id="IPR023099">
    <property type="entry name" value="Glyco_hydro_46_N"/>
</dbReference>
<gene>
    <name evidence="6" type="ORF">GCM10008938_12330</name>
</gene>
<name>A0ABQ2CWI6_9DEIO</name>
<evidence type="ECO:0008006" key="8">
    <source>
        <dbReference type="Google" id="ProtNLM"/>
    </source>
</evidence>
<feature type="domain" description="Fibronectin type-III" evidence="4">
    <location>
        <begin position="173"/>
        <end position="258"/>
    </location>
</feature>
<dbReference type="InterPro" id="IPR008979">
    <property type="entry name" value="Galactose-bd-like_sf"/>
</dbReference>
<dbReference type="SMART" id="SM00060">
    <property type="entry name" value="FN3"/>
    <property type="match status" value="1"/>
</dbReference>
<comment type="caution">
    <text evidence="6">The sequence shown here is derived from an EMBL/GenBank/DDBJ whole genome shotgun (WGS) entry which is preliminary data.</text>
</comment>
<keyword evidence="1 3" id="KW-0732">Signal</keyword>
<evidence type="ECO:0000313" key="7">
    <source>
        <dbReference type="Proteomes" id="UP000632222"/>
    </source>
</evidence>
<dbReference type="SUPFAM" id="SSF53955">
    <property type="entry name" value="Lysozyme-like"/>
    <property type="match status" value="1"/>
</dbReference>
<dbReference type="SUPFAM" id="SSF49785">
    <property type="entry name" value="Galactose-binding domain-like"/>
    <property type="match status" value="1"/>
</dbReference>
<dbReference type="PROSITE" id="PS51175">
    <property type="entry name" value="CBM6"/>
    <property type="match status" value="1"/>
</dbReference>
<dbReference type="InterPro" id="IPR006584">
    <property type="entry name" value="Cellulose-bd_IV"/>
</dbReference>
<proteinExistence type="predicted"/>
<feature type="signal peptide" evidence="3">
    <location>
        <begin position="1"/>
        <end position="21"/>
    </location>
</feature>
<protein>
    <recommendedName>
        <fullName evidence="8">Chitosanase</fullName>
    </recommendedName>
</protein>
<dbReference type="CDD" id="cd00978">
    <property type="entry name" value="chitosanase_GH46"/>
    <property type="match status" value="1"/>
</dbReference>
<dbReference type="InterPro" id="IPR036116">
    <property type="entry name" value="FN3_sf"/>
</dbReference>
<evidence type="ECO:0000256" key="2">
    <source>
        <dbReference type="SAM" id="MobiDB-lite"/>
    </source>
</evidence>
<dbReference type="PROSITE" id="PS51257">
    <property type="entry name" value="PROKAR_LIPOPROTEIN"/>
    <property type="match status" value="1"/>
</dbReference>
<feature type="compositionally biased region" description="Low complexity" evidence="2">
    <location>
        <begin position="48"/>
        <end position="58"/>
    </location>
</feature>
<dbReference type="Pfam" id="PF01374">
    <property type="entry name" value="Glyco_hydro_46"/>
    <property type="match status" value="1"/>
</dbReference>
<sequence>MTQTRKLSILLLTAATLSACTQPPTQAVARQATWDAFGQIEAESHDSQTGTQKETTTDTGGGQNVGYIDPGDTLTFNTVNFSAPAVKMQFRVASASSGGTIEVHENSSTGTLLGKVTVAGTGGWQNWTTVSSAVNISPATRKLVLLFKGTATGGLLNVNWFKFLKQDTVAPSIPTSLKSSNLTSSSVDLSWTASSDNVGVTGYDLFRNGTSLGSSTGTSFKATGLAANSSYSFTVRAKDAAGNTSGQSTALSVKTLATQTGVDLTDPRKKDIAMQIVSSAENSSLNWKAQYAYIEDINDGRGYTAGIIGFCSGTGDMLEVVQNYTSKAPSNVLAKYLPALRQVNGTDSHAGLDPNFTRDWKTAAQDPLFQQAQDGIRDQIYFNPAVQQAKADGLRALGQFIYYDAIVMHGPGEDSVSFGGIRKTAMGKARTPAQGGSEVTYLHAFLDARVAAMKTEAAHEDTSRVDTAQRVFLNNGNLDLNTPLTWQVYGDTYTIQ</sequence>
<evidence type="ECO:0000313" key="6">
    <source>
        <dbReference type="EMBL" id="GGJ27807.1"/>
    </source>
</evidence>
<keyword evidence="7" id="KW-1185">Reference proteome</keyword>
<dbReference type="Pfam" id="PF03422">
    <property type="entry name" value="CBM_6"/>
    <property type="match status" value="1"/>
</dbReference>
<dbReference type="PROSITE" id="PS60000">
    <property type="entry name" value="CHITOSANASE_46_80"/>
    <property type="match status" value="1"/>
</dbReference>
<evidence type="ECO:0000259" key="4">
    <source>
        <dbReference type="PROSITE" id="PS50853"/>
    </source>
</evidence>
<dbReference type="Gene3D" id="2.60.120.260">
    <property type="entry name" value="Galactose-binding domain-like"/>
    <property type="match status" value="1"/>
</dbReference>
<dbReference type="Gene3D" id="3.30.386.10">
    <property type="entry name" value="Chitosanase, subunit A, domain 2"/>
    <property type="match status" value="1"/>
</dbReference>
<feature type="domain" description="CBM6" evidence="5">
    <location>
        <begin position="38"/>
        <end position="164"/>
    </location>
</feature>
<organism evidence="6 7">
    <name type="scientific">Deinococcus roseus</name>
    <dbReference type="NCBI Taxonomy" id="392414"/>
    <lineage>
        <taxon>Bacteria</taxon>
        <taxon>Thermotogati</taxon>
        <taxon>Deinococcota</taxon>
        <taxon>Deinococci</taxon>
        <taxon>Deinococcales</taxon>
        <taxon>Deinococcaceae</taxon>
        <taxon>Deinococcus</taxon>
    </lineage>
</organism>
<dbReference type="InterPro" id="IPR013783">
    <property type="entry name" value="Ig-like_fold"/>
</dbReference>